<dbReference type="Pfam" id="PF00535">
    <property type="entry name" value="Glycos_transf_2"/>
    <property type="match status" value="1"/>
</dbReference>
<name>A0A2W4U0N7_9CYAN</name>
<protein>
    <submittedName>
        <fullName evidence="2">Glycosyl transferase family 2</fullName>
    </submittedName>
</protein>
<gene>
    <name evidence="2" type="ORF">DCF25_14760</name>
</gene>
<keyword evidence="2" id="KW-0808">Transferase</keyword>
<proteinExistence type="predicted"/>
<dbReference type="Gene3D" id="3.90.550.10">
    <property type="entry name" value="Spore Coat Polysaccharide Biosynthesis Protein SpsA, Chain A"/>
    <property type="match status" value="1"/>
</dbReference>
<accession>A0A2W4U0N7</accession>
<feature type="domain" description="Glycosyltransferase 2-like" evidence="1">
    <location>
        <begin position="8"/>
        <end position="185"/>
    </location>
</feature>
<sequence>METLPLVSIITPFFNAEAYFEEAIASVMAQTYSRWELLLVDDGSSDRSSAIAQQKAAQYPSKIYYLEHAGHQNLGKSSARNLGIQQAQGDYIALLDADDVYEPLKLEKQVALLQAHPQAGMVYGPTLYWYGWTGKASDSRRDRLAYLGVPANTLIQPPHLMTLYLKTSGVVPCTCGLMARRQIVEAVGGFDEAIQHLYEDQVFIAKLCLQAPVFVEAGCWDKYRQHPDSSSVVAARQGEYHPLRLNPARLAFLSWLGDYLKAQQQQDKALLQAYQQAVWHYQHPQFAWLLLPLENVISRLKSRLAQLLGKATPPYPS</sequence>
<dbReference type="SUPFAM" id="SSF53448">
    <property type="entry name" value="Nucleotide-diphospho-sugar transferases"/>
    <property type="match status" value="1"/>
</dbReference>
<dbReference type="InterPro" id="IPR001173">
    <property type="entry name" value="Glyco_trans_2-like"/>
</dbReference>
<dbReference type="InterPro" id="IPR029044">
    <property type="entry name" value="Nucleotide-diphossugar_trans"/>
</dbReference>
<reference evidence="3" key="1">
    <citation type="submission" date="2018-04" db="EMBL/GenBank/DDBJ databases">
        <authorList>
            <person name="Cornet L."/>
        </authorList>
    </citation>
    <scope>NUCLEOTIDE SEQUENCE [LARGE SCALE GENOMIC DNA]</scope>
</reference>
<reference evidence="2 3" key="2">
    <citation type="submission" date="2018-06" db="EMBL/GenBank/DDBJ databases">
        <title>Metagenomic assembly of (sub)arctic Cyanobacteria and their associated microbiome from non-axenic cultures.</title>
        <authorList>
            <person name="Baurain D."/>
        </authorList>
    </citation>
    <scope>NUCLEOTIDE SEQUENCE [LARGE SCALE GENOMIC DNA]</scope>
    <source>
        <strain evidence="2">ULC129bin1</strain>
    </source>
</reference>
<dbReference type="GO" id="GO:0016740">
    <property type="term" value="F:transferase activity"/>
    <property type="evidence" value="ECO:0007669"/>
    <property type="project" value="UniProtKB-KW"/>
</dbReference>
<dbReference type="EMBL" id="QBMC01000106">
    <property type="protein sequence ID" value="PZO14593.1"/>
    <property type="molecule type" value="Genomic_DNA"/>
</dbReference>
<dbReference type="PANTHER" id="PTHR43685:SF2">
    <property type="entry name" value="GLYCOSYLTRANSFERASE 2-LIKE DOMAIN-CONTAINING PROTEIN"/>
    <property type="match status" value="1"/>
</dbReference>
<evidence type="ECO:0000313" key="3">
    <source>
        <dbReference type="Proteomes" id="UP000249354"/>
    </source>
</evidence>
<comment type="caution">
    <text evidence="2">The sequence shown here is derived from an EMBL/GenBank/DDBJ whole genome shotgun (WGS) entry which is preliminary data.</text>
</comment>
<dbReference type="CDD" id="cd00761">
    <property type="entry name" value="Glyco_tranf_GTA_type"/>
    <property type="match status" value="1"/>
</dbReference>
<dbReference type="PANTHER" id="PTHR43685">
    <property type="entry name" value="GLYCOSYLTRANSFERASE"/>
    <property type="match status" value="1"/>
</dbReference>
<dbReference type="Proteomes" id="UP000249354">
    <property type="component" value="Unassembled WGS sequence"/>
</dbReference>
<organism evidence="2 3">
    <name type="scientific">Leptolyngbya foveolarum</name>
    <dbReference type="NCBI Taxonomy" id="47253"/>
    <lineage>
        <taxon>Bacteria</taxon>
        <taxon>Bacillati</taxon>
        <taxon>Cyanobacteriota</taxon>
        <taxon>Cyanophyceae</taxon>
        <taxon>Leptolyngbyales</taxon>
        <taxon>Leptolyngbyaceae</taxon>
        <taxon>Leptolyngbya group</taxon>
        <taxon>Leptolyngbya</taxon>
    </lineage>
</organism>
<evidence type="ECO:0000313" key="2">
    <source>
        <dbReference type="EMBL" id="PZO14593.1"/>
    </source>
</evidence>
<dbReference type="AlphaFoldDB" id="A0A2W4U0N7"/>
<evidence type="ECO:0000259" key="1">
    <source>
        <dbReference type="Pfam" id="PF00535"/>
    </source>
</evidence>
<dbReference type="InterPro" id="IPR050834">
    <property type="entry name" value="Glycosyltransf_2"/>
</dbReference>